<dbReference type="SUPFAM" id="SSF50729">
    <property type="entry name" value="PH domain-like"/>
    <property type="match status" value="1"/>
</dbReference>
<dbReference type="InterPro" id="IPR051336">
    <property type="entry name" value="RhoGEF_Guanine_NuclExch_SF"/>
</dbReference>
<evidence type="ECO:0000259" key="3">
    <source>
        <dbReference type="Pfam" id="PF23289"/>
    </source>
</evidence>
<dbReference type="EMBL" id="JAWZYT010004935">
    <property type="protein sequence ID" value="KAK4292110.1"/>
    <property type="molecule type" value="Genomic_DNA"/>
</dbReference>
<dbReference type="InterPro" id="IPR056466">
    <property type="entry name" value="Spectrin_DBS"/>
</dbReference>
<evidence type="ECO:0000313" key="5">
    <source>
        <dbReference type="Proteomes" id="UP001292094"/>
    </source>
</evidence>
<dbReference type="AlphaFoldDB" id="A0AAE1NLA5"/>
<evidence type="ECO:0000259" key="2">
    <source>
        <dbReference type="Pfam" id="PF22697"/>
    </source>
</evidence>
<keyword evidence="1" id="KW-0344">Guanine-nucleotide releasing factor</keyword>
<dbReference type="PANTHER" id="PTHR22826">
    <property type="entry name" value="RHO GUANINE EXCHANGE FACTOR-RELATED"/>
    <property type="match status" value="1"/>
</dbReference>
<name>A0AAE1NLA5_9EUCA</name>
<dbReference type="Gene3D" id="2.30.29.30">
    <property type="entry name" value="Pleckstrin-homology domain (PH domain)/Phosphotyrosine-binding domain (PTB)"/>
    <property type="match status" value="1"/>
</dbReference>
<dbReference type="PANTHER" id="PTHR22826:SF211">
    <property type="entry name" value="LD43457P"/>
    <property type="match status" value="1"/>
</dbReference>
<sequence>MANKWCTEGVELLASQQIERCQASEFVVEALRIRELDEFLASSDHGRLGSSRQLKTIFEDVITPETKGLVHQVLKRIEDVQMMCEKRKSSLKKLATRLPRPRPDQNLPFLSINLFRANPLLPPPLPAIHTLTLHLHSMLISPSHLRMSQVGLTESVRGNKGDIRKFEVWLQGRQEVHTILAPSAEVKETWVKEIKWVLLDQLEYCT</sequence>
<evidence type="ECO:0000256" key="1">
    <source>
        <dbReference type="ARBA" id="ARBA00022658"/>
    </source>
</evidence>
<dbReference type="Pfam" id="PF22697">
    <property type="entry name" value="SOS1_NGEF_PH"/>
    <property type="match status" value="1"/>
</dbReference>
<comment type="caution">
    <text evidence="4">The sequence shown here is derived from an EMBL/GenBank/DDBJ whole genome shotgun (WGS) entry which is preliminary data.</text>
</comment>
<dbReference type="Pfam" id="PF23289">
    <property type="entry name" value="Spectrin_5"/>
    <property type="match status" value="1"/>
</dbReference>
<gene>
    <name evidence="4" type="ORF">Pmani_035102</name>
</gene>
<dbReference type="GO" id="GO:0005737">
    <property type="term" value="C:cytoplasm"/>
    <property type="evidence" value="ECO:0007669"/>
    <property type="project" value="TreeGrafter"/>
</dbReference>
<evidence type="ECO:0000313" key="4">
    <source>
        <dbReference type="EMBL" id="KAK4292110.1"/>
    </source>
</evidence>
<keyword evidence="5" id="KW-1185">Reference proteome</keyword>
<organism evidence="4 5">
    <name type="scientific">Petrolisthes manimaculis</name>
    <dbReference type="NCBI Taxonomy" id="1843537"/>
    <lineage>
        <taxon>Eukaryota</taxon>
        <taxon>Metazoa</taxon>
        <taxon>Ecdysozoa</taxon>
        <taxon>Arthropoda</taxon>
        <taxon>Crustacea</taxon>
        <taxon>Multicrustacea</taxon>
        <taxon>Malacostraca</taxon>
        <taxon>Eumalacostraca</taxon>
        <taxon>Eucarida</taxon>
        <taxon>Decapoda</taxon>
        <taxon>Pleocyemata</taxon>
        <taxon>Anomura</taxon>
        <taxon>Galatheoidea</taxon>
        <taxon>Porcellanidae</taxon>
        <taxon>Petrolisthes</taxon>
    </lineage>
</organism>
<protein>
    <recommendedName>
        <fullName evidence="6">PH domain-containing protein</fullName>
    </recommendedName>
</protein>
<dbReference type="InterPro" id="IPR011993">
    <property type="entry name" value="PH-like_dom_sf"/>
</dbReference>
<feature type="domain" description="SOS1/NGEF-like PH" evidence="2">
    <location>
        <begin position="143"/>
        <end position="195"/>
    </location>
</feature>
<evidence type="ECO:0008006" key="6">
    <source>
        <dbReference type="Google" id="ProtNLM"/>
    </source>
</evidence>
<dbReference type="Proteomes" id="UP001292094">
    <property type="component" value="Unassembled WGS sequence"/>
</dbReference>
<accession>A0AAE1NLA5</accession>
<dbReference type="GO" id="GO:0005085">
    <property type="term" value="F:guanyl-nucleotide exchange factor activity"/>
    <property type="evidence" value="ECO:0007669"/>
    <property type="project" value="UniProtKB-KW"/>
</dbReference>
<feature type="domain" description="Guanine nucleotide exchange factor DBS-like spectrin-like" evidence="3">
    <location>
        <begin position="16"/>
        <end position="95"/>
    </location>
</feature>
<reference evidence="4" key="1">
    <citation type="submission" date="2023-11" db="EMBL/GenBank/DDBJ databases">
        <title>Genome assemblies of two species of porcelain crab, Petrolisthes cinctipes and Petrolisthes manimaculis (Anomura: Porcellanidae).</title>
        <authorList>
            <person name="Angst P."/>
        </authorList>
    </citation>
    <scope>NUCLEOTIDE SEQUENCE</scope>
    <source>
        <strain evidence="4">PB745_02</strain>
        <tissue evidence="4">Gill</tissue>
    </source>
</reference>
<proteinExistence type="predicted"/>
<dbReference type="InterPro" id="IPR055251">
    <property type="entry name" value="SOS1_NGEF_PH"/>
</dbReference>